<keyword evidence="3" id="KW-1185">Reference proteome</keyword>
<comment type="caution">
    <text evidence="2">The sequence shown here is derived from an EMBL/GenBank/DDBJ whole genome shotgun (WGS) entry which is preliminary data.</text>
</comment>
<dbReference type="InterPro" id="IPR045518">
    <property type="entry name" value="2EXR"/>
</dbReference>
<feature type="domain" description="2EXR" evidence="1">
    <location>
        <begin position="55"/>
        <end position="205"/>
    </location>
</feature>
<evidence type="ECO:0000313" key="3">
    <source>
        <dbReference type="Proteomes" id="UP001595075"/>
    </source>
</evidence>
<dbReference type="PANTHER" id="PTHR35910">
    <property type="entry name" value="2EXR DOMAIN-CONTAINING PROTEIN"/>
    <property type="match status" value="1"/>
</dbReference>
<dbReference type="Pfam" id="PF20150">
    <property type="entry name" value="2EXR"/>
    <property type="match status" value="1"/>
</dbReference>
<dbReference type="Proteomes" id="UP001595075">
    <property type="component" value="Unassembled WGS sequence"/>
</dbReference>
<name>A0ABR4C6L5_9HELO</name>
<evidence type="ECO:0000259" key="1">
    <source>
        <dbReference type="Pfam" id="PF20150"/>
    </source>
</evidence>
<dbReference type="PANTHER" id="PTHR35910:SF6">
    <property type="entry name" value="2EXR DOMAIN-CONTAINING PROTEIN"/>
    <property type="match status" value="1"/>
</dbReference>
<dbReference type="EMBL" id="JAZHXI010000012">
    <property type="protein sequence ID" value="KAL2065580.1"/>
    <property type="molecule type" value="Genomic_DNA"/>
</dbReference>
<evidence type="ECO:0000313" key="2">
    <source>
        <dbReference type="EMBL" id="KAL2065580.1"/>
    </source>
</evidence>
<accession>A0ABR4C6L5</accession>
<sequence length="297" mass="33847">MMEENPGQDIVNTRHNDTKAFDPAQAIIVHPKVHDDHGILNQISLPTYFAPSSVFHNFPKLPTELQDMIWKTALSKARCIVPQFNCLPVCIRDQEALDLYHGVSVTVVVQNARSQRGSLLTQRGKVVEKSGPGPTLLWTCHNSRRIALLAYDRCFSWEIDPGALFKVGCRDDGGERWRSSEALSERTLQRNFGSNGILFQPQVDTIYLRDSDIASYLAQPPLRDLPFRNIKKLAIRSTEWWETAWMVQTCLGDTSYERFAAEAALTRKPWFQDLEELTIVDARCPEGRKSREAELNF</sequence>
<organism evidence="2 3">
    <name type="scientific">Oculimacula yallundae</name>
    <dbReference type="NCBI Taxonomy" id="86028"/>
    <lineage>
        <taxon>Eukaryota</taxon>
        <taxon>Fungi</taxon>
        <taxon>Dikarya</taxon>
        <taxon>Ascomycota</taxon>
        <taxon>Pezizomycotina</taxon>
        <taxon>Leotiomycetes</taxon>
        <taxon>Helotiales</taxon>
        <taxon>Ploettnerulaceae</taxon>
        <taxon>Oculimacula</taxon>
    </lineage>
</organism>
<proteinExistence type="predicted"/>
<gene>
    <name evidence="2" type="ORF">VTL71DRAFT_3250</name>
</gene>
<reference evidence="2 3" key="1">
    <citation type="journal article" date="2024" name="Commun. Biol.">
        <title>Comparative genomic analysis of thermophilic fungi reveals convergent evolutionary adaptations and gene losses.</title>
        <authorList>
            <person name="Steindorff A.S."/>
            <person name="Aguilar-Pontes M.V."/>
            <person name="Robinson A.J."/>
            <person name="Andreopoulos B."/>
            <person name="LaButti K."/>
            <person name="Kuo A."/>
            <person name="Mondo S."/>
            <person name="Riley R."/>
            <person name="Otillar R."/>
            <person name="Haridas S."/>
            <person name="Lipzen A."/>
            <person name="Grimwood J."/>
            <person name="Schmutz J."/>
            <person name="Clum A."/>
            <person name="Reid I.D."/>
            <person name="Moisan M.C."/>
            <person name="Butler G."/>
            <person name="Nguyen T.T.M."/>
            <person name="Dewar K."/>
            <person name="Conant G."/>
            <person name="Drula E."/>
            <person name="Henrissat B."/>
            <person name="Hansel C."/>
            <person name="Singer S."/>
            <person name="Hutchinson M.I."/>
            <person name="de Vries R.P."/>
            <person name="Natvig D.O."/>
            <person name="Powell A.J."/>
            <person name="Tsang A."/>
            <person name="Grigoriev I.V."/>
        </authorList>
    </citation>
    <scope>NUCLEOTIDE SEQUENCE [LARGE SCALE GENOMIC DNA]</scope>
    <source>
        <strain evidence="2 3">CBS 494.80</strain>
    </source>
</reference>
<protein>
    <recommendedName>
        <fullName evidence="1">2EXR domain-containing protein</fullName>
    </recommendedName>
</protein>